<dbReference type="STRING" id="13035.Dacsa_2024"/>
<dbReference type="EMBL" id="CP003944">
    <property type="protein sequence ID" value="AFZ50669.1"/>
    <property type="molecule type" value="Genomic_DNA"/>
</dbReference>
<dbReference type="Proteomes" id="UP000010482">
    <property type="component" value="Chromosome"/>
</dbReference>
<protein>
    <submittedName>
        <fullName evidence="2">Uncharacterized protein</fullName>
    </submittedName>
</protein>
<organism evidence="2 3">
    <name type="scientific">Dactylococcopsis salina (strain PCC 8305)</name>
    <name type="common">Myxobactron salinum</name>
    <dbReference type="NCBI Taxonomy" id="13035"/>
    <lineage>
        <taxon>Bacteria</taxon>
        <taxon>Bacillati</taxon>
        <taxon>Cyanobacteriota</taxon>
        <taxon>Cyanophyceae</taxon>
        <taxon>Nodosilineales</taxon>
        <taxon>Cymatolegaceae</taxon>
        <taxon>Dactylococcopsis</taxon>
    </lineage>
</organism>
<feature type="transmembrane region" description="Helical" evidence="1">
    <location>
        <begin position="12"/>
        <end position="40"/>
    </location>
</feature>
<dbReference type="HOGENOM" id="CLU_3151937_0_0_3"/>
<reference evidence="2" key="1">
    <citation type="submission" date="2012-04" db="EMBL/GenBank/DDBJ databases">
        <title>Finished genome of Dactylococcopsis salina PCC 8305.</title>
        <authorList>
            <consortium name="US DOE Joint Genome Institute"/>
            <person name="Gugger M."/>
            <person name="Coursin T."/>
            <person name="Rippka R."/>
            <person name="Tandeau De Marsac N."/>
            <person name="Huntemann M."/>
            <person name="Wei C.-L."/>
            <person name="Han J."/>
            <person name="Detter J.C."/>
            <person name="Han C."/>
            <person name="Tapia R."/>
            <person name="Daligault H."/>
            <person name="Chen A."/>
            <person name="Krypides N."/>
            <person name="Mavromatis K."/>
            <person name="Markowitz V."/>
            <person name="Szeto E."/>
            <person name="Ivanova N."/>
            <person name="Ovchinnikova G."/>
            <person name="Pagani I."/>
            <person name="Pati A."/>
            <person name="Goodwin L."/>
            <person name="Peters L."/>
            <person name="Pitluck S."/>
            <person name="Woyke T."/>
            <person name="Kerfeld C."/>
        </authorList>
    </citation>
    <scope>NUCLEOTIDE SEQUENCE [LARGE SCALE GENOMIC DNA]</scope>
    <source>
        <strain evidence="2">PCC 8305</strain>
    </source>
</reference>
<sequence length="48" mass="5254">MGDKEDKEDKGAIFLPHLAFCLLPFAFCLLPLAFCLLPLASCLTTPKT</sequence>
<evidence type="ECO:0000313" key="2">
    <source>
        <dbReference type="EMBL" id="AFZ50669.1"/>
    </source>
</evidence>
<gene>
    <name evidence="2" type="ORF">Dacsa_2024</name>
</gene>
<keyword evidence="1" id="KW-1133">Transmembrane helix</keyword>
<accession>K9YUV6</accession>
<dbReference type="AlphaFoldDB" id="K9YUV6"/>
<proteinExistence type="predicted"/>
<name>K9YUV6_DACS8</name>
<evidence type="ECO:0000313" key="3">
    <source>
        <dbReference type="Proteomes" id="UP000010482"/>
    </source>
</evidence>
<evidence type="ECO:0000256" key="1">
    <source>
        <dbReference type="SAM" id="Phobius"/>
    </source>
</evidence>
<keyword evidence="1" id="KW-0472">Membrane</keyword>
<dbReference type="KEGG" id="dsl:Dacsa_2024"/>
<keyword evidence="1" id="KW-0812">Transmembrane</keyword>
<keyword evidence="3" id="KW-1185">Reference proteome</keyword>